<dbReference type="Gene3D" id="3.30.2310.20">
    <property type="entry name" value="RelE-like"/>
    <property type="match status" value="1"/>
</dbReference>
<dbReference type="PANTHER" id="PTHR33755">
    <property type="entry name" value="TOXIN PARE1-RELATED"/>
    <property type="match status" value="1"/>
</dbReference>
<dbReference type="InterPro" id="IPR007712">
    <property type="entry name" value="RelE/ParE_toxin"/>
</dbReference>
<protein>
    <submittedName>
        <fullName evidence="3">Type II toxin-antitoxin system RelE/ParE family toxin</fullName>
    </submittedName>
</protein>
<evidence type="ECO:0000256" key="1">
    <source>
        <dbReference type="ARBA" id="ARBA00006226"/>
    </source>
</evidence>
<reference evidence="3 4" key="1">
    <citation type="submission" date="2019-02" db="EMBL/GenBank/DDBJ databases">
        <title>The Batch Genome Submission of Acinetobacter spp. strains.</title>
        <authorList>
            <person name="Qin J."/>
            <person name="Hu Y."/>
            <person name="Ye H."/>
            <person name="Wei L."/>
            <person name="Feng Y."/>
            <person name="Zong Z."/>
        </authorList>
    </citation>
    <scope>NUCLEOTIDE SEQUENCE [LARGE SCALE GENOMIC DNA]</scope>
    <source>
        <strain evidence="3 4">WCHAW060049</strain>
    </source>
</reference>
<evidence type="ECO:0000313" key="4">
    <source>
        <dbReference type="Proteomes" id="UP000293863"/>
    </source>
</evidence>
<dbReference type="InterPro" id="IPR035093">
    <property type="entry name" value="RelE/ParE_toxin_dom_sf"/>
</dbReference>
<keyword evidence="2" id="KW-1277">Toxin-antitoxin system</keyword>
<accession>A0A4Q7AGH6</accession>
<dbReference type="AlphaFoldDB" id="A0A4Q7AGH6"/>
<organism evidence="3 4">
    <name type="scientific">Acinetobacter wuhouensis</name>
    <dbReference type="NCBI Taxonomy" id="1879050"/>
    <lineage>
        <taxon>Bacteria</taxon>
        <taxon>Pseudomonadati</taxon>
        <taxon>Pseudomonadota</taxon>
        <taxon>Gammaproteobacteria</taxon>
        <taxon>Moraxellales</taxon>
        <taxon>Moraxellaceae</taxon>
        <taxon>Acinetobacter</taxon>
    </lineage>
</organism>
<dbReference type="EMBL" id="SGSQ01000011">
    <property type="protein sequence ID" value="RZG46618.1"/>
    <property type="molecule type" value="Genomic_DNA"/>
</dbReference>
<evidence type="ECO:0000313" key="3">
    <source>
        <dbReference type="EMBL" id="RZG46618.1"/>
    </source>
</evidence>
<dbReference type="PANTHER" id="PTHR33755:SF6">
    <property type="entry name" value="PLASMID STABILIZATION SYSTEM PROTEIN"/>
    <property type="match status" value="1"/>
</dbReference>
<evidence type="ECO:0000256" key="2">
    <source>
        <dbReference type="ARBA" id="ARBA00022649"/>
    </source>
</evidence>
<comment type="caution">
    <text evidence="3">The sequence shown here is derived from an EMBL/GenBank/DDBJ whole genome shotgun (WGS) entry which is preliminary data.</text>
</comment>
<comment type="similarity">
    <text evidence="1">Belongs to the RelE toxin family.</text>
</comment>
<sequence length="91" mass="10552">MLTVNWKINAVHDLEEIIDYIFIQNPEAAINLEVEILNTAESLADMPYSGRIGRVSGTRERIVHPNYMIIYQVLFDSIEILNIVHTKKHYP</sequence>
<gene>
    <name evidence="3" type="ORF">EXU28_08520</name>
</gene>
<dbReference type="NCBIfam" id="TIGR02385">
    <property type="entry name" value="RelE_StbE"/>
    <property type="match status" value="1"/>
</dbReference>
<keyword evidence="4" id="KW-1185">Reference proteome</keyword>
<dbReference type="InterPro" id="IPR051803">
    <property type="entry name" value="TA_system_RelE-like_toxin"/>
</dbReference>
<dbReference type="Pfam" id="PF05016">
    <property type="entry name" value="ParE_toxin"/>
    <property type="match status" value="1"/>
</dbReference>
<proteinExistence type="inferred from homology"/>
<dbReference type="Proteomes" id="UP000293863">
    <property type="component" value="Unassembled WGS sequence"/>
</dbReference>
<name>A0A4Q7AGH6_9GAMM</name>